<keyword evidence="3" id="KW-1185">Reference proteome</keyword>
<feature type="transmembrane region" description="Helical" evidence="1">
    <location>
        <begin position="323"/>
        <end position="341"/>
    </location>
</feature>
<gene>
    <name evidence="2" type="ORF">SAMN05444143_101785</name>
</gene>
<sequence length="396" mass="46294">MKIFTKFVIFFIWFAAVFDPIGNLFGLRYLAMGFFLLNVTLIPIFIKIRLVDVYWRGTFILVLSFIMPTYGCLIYFLHTRGEEFIDTSYLASGLLILYSLLYWSKDITESALRTMILILRLLVFVIFFSAFLQTQNSDVLNFFTERDIAIIGFRNYAGIQFPYIYFLASPLLIFLLVYDLNKIVKKISFFNFISFFFTSVALVLSGTRAHMLMPILVIPIYFLLKTSLVKKIYYLPGFILIFIMTFFLSDTIFNLFKEFFSAKEGSNEVKISLLSGYIEIFSNPFTFLFGQGYNAHEWSSVLRTMILMENKASKTELTYIEILRVYGVFFFTIFIFMLYFLLKKLKSISSYYWLYLSFTLYLLNSSINPYLFSTNGMLPFGIVLAVVYFKSPNTSI</sequence>
<feature type="transmembrane region" description="Helical" evidence="1">
    <location>
        <begin position="28"/>
        <end position="46"/>
    </location>
</feature>
<keyword evidence="1" id="KW-1133">Transmembrane helix</keyword>
<evidence type="ECO:0000313" key="2">
    <source>
        <dbReference type="EMBL" id="SFM62595.1"/>
    </source>
</evidence>
<dbReference type="AlphaFoldDB" id="A0A1I4SDQ8"/>
<keyword evidence="1" id="KW-0812">Transmembrane</keyword>
<accession>A0A1I4SDQ8</accession>
<feature type="transmembrane region" description="Helical" evidence="1">
    <location>
        <begin position="370"/>
        <end position="389"/>
    </location>
</feature>
<organism evidence="2 3">
    <name type="scientific">Flavobacterium succinicans</name>
    <dbReference type="NCBI Taxonomy" id="29536"/>
    <lineage>
        <taxon>Bacteria</taxon>
        <taxon>Pseudomonadati</taxon>
        <taxon>Bacteroidota</taxon>
        <taxon>Flavobacteriia</taxon>
        <taxon>Flavobacteriales</taxon>
        <taxon>Flavobacteriaceae</taxon>
        <taxon>Flavobacterium</taxon>
    </lineage>
</organism>
<protein>
    <recommendedName>
        <fullName evidence="4">O-Antigen ligase</fullName>
    </recommendedName>
</protein>
<evidence type="ECO:0000256" key="1">
    <source>
        <dbReference type="SAM" id="Phobius"/>
    </source>
</evidence>
<feature type="transmembrane region" description="Helical" evidence="1">
    <location>
        <begin position="84"/>
        <end position="103"/>
    </location>
</feature>
<reference evidence="3" key="1">
    <citation type="submission" date="2016-10" db="EMBL/GenBank/DDBJ databases">
        <authorList>
            <person name="Varghese N."/>
            <person name="Submissions S."/>
        </authorList>
    </citation>
    <scope>NUCLEOTIDE SEQUENCE [LARGE SCALE GENOMIC DNA]</scope>
    <source>
        <strain evidence="3">DSM 4002</strain>
    </source>
</reference>
<feature type="transmembrane region" description="Helical" evidence="1">
    <location>
        <begin position="163"/>
        <end position="180"/>
    </location>
</feature>
<feature type="transmembrane region" description="Helical" evidence="1">
    <location>
        <begin position="115"/>
        <end position="132"/>
    </location>
</feature>
<proteinExistence type="predicted"/>
<name>A0A1I4SDQ8_9FLAO</name>
<evidence type="ECO:0000313" key="3">
    <source>
        <dbReference type="Proteomes" id="UP000182961"/>
    </source>
</evidence>
<evidence type="ECO:0008006" key="4">
    <source>
        <dbReference type="Google" id="ProtNLM"/>
    </source>
</evidence>
<dbReference type="EMBL" id="FOUT01000001">
    <property type="protein sequence ID" value="SFM62595.1"/>
    <property type="molecule type" value="Genomic_DNA"/>
</dbReference>
<dbReference type="eggNOG" id="ENOG5033C42">
    <property type="taxonomic scope" value="Bacteria"/>
</dbReference>
<keyword evidence="1" id="KW-0472">Membrane</keyword>
<dbReference type="Proteomes" id="UP000182961">
    <property type="component" value="Unassembled WGS sequence"/>
</dbReference>
<dbReference type="RefSeq" id="WP_024981554.1">
    <property type="nucleotide sequence ID" value="NZ_CBCRUM010000004.1"/>
</dbReference>
<feature type="transmembrane region" description="Helical" evidence="1">
    <location>
        <begin position="58"/>
        <end position="78"/>
    </location>
</feature>
<feature type="transmembrane region" description="Helical" evidence="1">
    <location>
        <begin position="235"/>
        <end position="256"/>
    </location>
</feature>
<feature type="transmembrane region" description="Helical" evidence="1">
    <location>
        <begin position="187"/>
        <end position="205"/>
    </location>
</feature>